<evidence type="ECO:0000313" key="4">
    <source>
        <dbReference type="Proteomes" id="UP000177126"/>
    </source>
</evidence>
<protein>
    <submittedName>
        <fullName evidence="3">DUF4438 domain-containing protein</fullName>
    </submittedName>
</protein>
<evidence type="ECO:0000313" key="3">
    <source>
        <dbReference type="EMBL" id="OGZ40738.1"/>
    </source>
</evidence>
<dbReference type="EMBL" id="MHNF01000025">
    <property type="protein sequence ID" value="OGZ40738.1"/>
    <property type="molecule type" value="Genomic_DNA"/>
</dbReference>
<proteinExistence type="predicted"/>
<dbReference type="Gene3D" id="4.10.1180.10">
    <property type="entry name" value="tm1086 domain"/>
    <property type="match status" value="1"/>
</dbReference>
<gene>
    <name evidence="3" type="ORF">A3B04_02200</name>
</gene>
<dbReference type="Pfam" id="PF14505">
    <property type="entry name" value="DUF4438"/>
    <property type="match status" value="1"/>
</dbReference>
<dbReference type="InterPro" id="IPR044909">
    <property type="entry name" value="TM_1086_sf"/>
</dbReference>
<comment type="caution">
    <text evidence="3">The sequence shown here is derived from an EMBL/GenBank/DDBJ whole genome shotgun (WGS) entry which is preliminary data.</text>
</comment>
<feature type="domain" description="DUF4438" evidence="2">
    <location>
        <begin position="170"/>
        <end position="289"/>
    </location>
</feature>
<sequence length="298" mass="31736">MLKLNLENLVKVAVMGEVASPVHRPGYQVSHEGQPFNLPSVGGITYNVKIGDLVAGWIGDHIEPGVSTYNKEGKDGRVSSENIGYNTLACIGNEAKLISGPAKGGKGVVTGMHGGVEHVLIDFPDNVMAKISYGDKVQITAFGMGLAVEDLADITIFNLDPDLLFKINPKIDKGKIKIPVVAKIPPYLMGSGLGYGSVVSGDYDITMADEATNKKLGLDKLRFGDLVAIADTDNSFGRTYRPGALTIGVVVHSDCVLAGHGPGVTTIMTSRSGKIEPVINKDANIGYYLKIGRWRNKK</sequence>
<accession>A0A1G2FSY6</accession>
<dbReference type="Gene3D" id="2.102.30.10">
    <property type="entry name" value="tm1086 (SG structure) domain"/>
    <property type="match status" value="1"/>
</dbReference>
<dbReference type="Proteomes" id="UP000177126">
    <property type="component" value="Unassembled WGS sequence"/>
</dbReference>
<dbReference type="AlphaFoldDB" id="A0A1G2FSY6"/>
<dbReference type="Pfam" id="PF20999">
    <property type="entry name" value="DUF4438_C"/>
    <property type="match status" value="1"/>
</dbReference>
<dbReference type="InterPro" id="IPR048399">
    <property type="entry name" value="DUF4438_C"/>
</dbReference>
<dbReference type="InterPro" id="IPR044910">
    <property type="entry name" value="TM_1086_SG_dom"/>
</dbReference>
<reference evidence="3 4" key="1">
    <citation type="journal article" date="2016" name="Nat. Commun.">
        <title>Thousands of microbial genomes shed light on interconnected biogeochemical processes in an aquifer system.</title>
        <authorList>
            <person name="Anantharaman K."/>
            <person name="Brown C.T."/>
            <person name="Hug L.A."/>
            <person name="Sharon I."/>
            <person name="Castelle C.J."/>
            <person name="Probst A.J."/>
            <person name="Thomas B.C."/>
            <person name="Singh A."/>
            <person name="Wilkins M.J."/>
            <person name="Karaoz U."/>
            <person name="Brodie E.L."/>
            <person name="Williams K.H."/>
            <person name="Hubbard S.S."/>
            <person name="Banfield J.F."/>
        </authorList>
    </citation>
    <scope>NUCLEOTIDE SEQUENCE [LARGE SCALE GENOMIC DNA]</scope>
</reference>
<evidence type="ECO:0000259" key="2">
    <source>
        <dbReference type="Pfam" id="PF20999"/>
    </source>
</evidence>
<dbReference type="Gene3D" id="2.40.10.170">
    <property type="match status" value="1"/>
</dbReference>
<evidence type="ECO:0000259" key="1">
    <source>
        <dbReference type="Pfam" id="PF14505"/>
    </source>
</evidence>
<organism evidence="3 4">
    <name type="scientific">Candidatus Portnoybacteria bacterium RIFCSPLOWO2_02_FULL_39_11</name>
    <dbReference type="NCBI Taxonomy" id="1802001"/>
    <lineage>
        <taxon>Bacteria</taxon>
        <taxon>Candidatus Portnoyibacteriota</taxon>
    </lineage>
</organism>
<name>A0A1G2FSY6_9BACT</name>
<feature type="domain" description="DUF4438" evidence="1">
    <location>
        <begin position="27"/>
        <end position="164"/>
    </location>
</feature>
<dbReference type="InterPro" id="IPR029433">
    <property type="entry name" value="DUF4438_N"/>
</dbReference>